<feature type="coiled-coil region" evidence="1">
    <location>
        <begin position="144"/>
        <end position="171"/>
    </location>
</feature>
<sequence>MDADVDQKTNVPVVVNGGDQETNLNKVDLLEGISSNEEVMGEQGTVGEVVTRVELDIACASEKLVNLNILMMHVATRESDFEAFASEREHILSDSAEKALEFDLLSGIVDSEVRELDKFMAILQADIINDREAIFSYKHSGEPYVEMEEQLLDSENSLKQSLEQISEIKRQSATFQRTLACLDGEENWTGDKGTGFSEDDQFFNMNTKIKMQTAEQQRHILRMLEKSLAREMDLEKKLTESRQNEQLLKLKLLSSEQDVLFYMEEEATDACERRFEAENAAEVLMGISKELLGRLQISQFNLNGSVQRETALRSKLDGSMEQLEVKENALWKLESSNSKVNDFLLAQTDGLKASLTEAEDNLILATSENFTLREKVSSLEKQLKEFEFQLLDAKASTEGNQEQHNALCSEINELENLNEGLKDKLSMAESRTESAESKCKLFPDTNLELNEGFLKSSAASSEKVDSLERQLRESDIQLQHAVAVAEACEEKQILLYSTIRDMENVIEGLKLNVSKADSRADSAEEKLIILSEANAGLDEELSFLRDRLECLEASLHQAEETKMATAKDIDIRAKVITNLVMQLAIERERLHQQIASLTMENRVMVVQLQQTKKDPAIVMSCDNRGSDKEFLFQKHDLTSVPCATEIKEEVTVLYATVPEPDKTQNVSVGRTEAEPVDLTSELGTVRRMDAGLLNYKHIFMAILIVLISAAAYFFIKQNQSF</sequence>
<feature type="transmembrane region" description="Helical" evidence="2">
    <location>
        <begin position="697"/>
        <end position="715"/>
    </location>
</feature>
<keyword evidence="1" id="KW-0175">Coiled coil</keyword>
<evidence type="ECO:0000256" key="2">
    <source>
        <dbReference type="SAM" id="Phobius"/>
    </source>
</evidence>
<dbReference type="InterPro" id="IPR058610">
    <property type="entry name" value="WIT1_2_N"/>
</dbReference>
<accession>A0AAE0CTS1</accession>
<evidence type="ECO:0000313" key="5">
    <source>
        <dbReference type="Proteomes" id="UP001280121"/>
    </source>
</evidence>
<evidence type="ECO:0000259" key="3">
    <source>
        <dbReference type="Pfam" id="PF26581"/>
    </source>
</evidence>
<protein>
    <recommendedName>
        <fullName evidence="3">WIT1/2 N-terminal helical bundle domain-containing protein</fullName>
    </recommendedName>
</protein>
<dbReference type="PANTHER" id="PTHR35705">
    <property type="entry name" value="WPP DOMAIN-INTERACTING TAIL-ANCHORED PROTEIN 1"/>
    <property type="match status" value="1"/>
</dbReference>
<organism evidence="4 5">
    <name type="scientific">Dipteronia dyeriana</name>
    <dbReference type="NCBI Taxonomy" id="168575"/>
    <lineage>
        <taxon>Eukaryota</taxon>
        <taxon>Viridiplantae</taxon>
        <taxon>Streptophyta</taxon>
        <taxon>Embryophyta</taxon>
        <taxon>Tracheophyta</taxon>
        <taxon>Spermatophyta</taxon>
        <taxon>Magnoliopsida</taxon>
        <taxon>eudicotyledons</taxon>
        <taxon>Gunneridae</taxon>
        <taxon>Pentapetalae</taxon>
        <taxon>rosids</taxon>
        <taxon>malvids</taxon>
        <taxon>Sapindales</taxon>
        <taxon>Sapindaceae</taxon>
        <taxon>Hippocastanoideae</taxon>
        <taxon>Acereae</taxon>
        <taxon>Dipteronia</taxon>
    </lineage>
</organism>
<gene>
    <name evidence="4" type="ORF">Ddye_001736</name>
</gene>
<dbReference type="Pfam" id="PF26581">
    <property type="entry name" value="WIT1_2_N"/>
    <property type="match status" value="1"/>
</dbReference>
<dbReference type="PANTHER" id="PTHR35705:SF1">
    <property type="entry name" value="WPP DOMAIN-INTERACTING TAIL-ANCHORED PROTEIN 1"/>
    <property type="match status" value="1"/>
</dbReference>
<evidence type="ECO:0000256" key="1">
    <source>
        <dbReference type="SAM" id="Coils"/>
    </source>
</evidence>
<dbReference type="EMBL" id="JANJYI010000001">
    <property type="protein sequence ID" value="KAK2663162.1"/>
    <property type="molecule type" value="Genomic_DNA"/>
</dbReference>
<reference evidence="4" key="1">
    <citation type="journal article" date="2023" name="Plant J.">
        <title>Genome sequences and population genomics provide insights into the demographic history, inbreeding, and mutation load of two 'living fossil' tree species of Dipteronia.</title>
        <authorList>
            <person name="Feng Y."/>
            <person name="Comes H.P."/>
            <person name="Chen J."/>
            <person name="Zhu S."/>
            <person name="Lu R."/>
            <person name="Zhang X."/>
            <person name="Li P."/>
            <person name="Qiu J."/>
            <person name="Olsen K.M."/>
            <person name="Qiu Y."/>
        </authorList>
    </citation>
    <scope>NUCLEOTIDE SEQUENCE</scope>
    <source>
        <strain evidence="4">KIB01</strain>
    </source>
</reference>
<keyword evidence="2" id="KW-0812">Transmembrane</keyword>
<name>A0AAE0CTS1_9ROSI</name>
<feature type="coiled-coil region" evidence="1">
    <location>
        <begin position="376"/>
        <end position="438"/>
    </location>
</feature>
<keyword evidence="2" id="KW-1133">Transmembrane helix</keyword>
<feature type="coiled-coil region" evidence="1">
    <location>
        <begin position="499"/>
        <end position="600"/>
    </location>
</feature>
<comment type="caution">
    <text evidence="4">The sequence shown here is derived from an EMBL/GenBank/DDBJ whole genome shotgun (WGS) entry which is preliminary data.</text>
</comment>
<dbReference type="InterPro" id="IPR039976">
    <property type="entry name" value="WIT1/WIT2"/>
</dbReference>
<dbReference type="AlphaFoldDB" id="A0AAE0CTS1"/>
<keyword evidence="5" id="KW-1185">Reference proteome</keyword>
<feature type="domain" description="WIT1/2 N-terminal helical bundle" evidence="3">
    <location>
        <begin position="44"/>
        <end position="181"/>
    </location>
</feature>
<proteinExistence type="predicted"/>
<dbReference type="Proteomes" id="UP001280121">
    <property type="component" value="Unassembled WGS sequence"/>
</dbReference>
<keyword evidence="2" id="KW-0472">Membrane</keyword>
<evidence type="ECO:0000313" key="4">
    <source>
        <dbReference type="EMBL" id="KAK2663162.1"/>
    </source>
</evidence>
<dbReference type="SUPFAM" id="SSF57997">
    <property type="entry name" value="Tropomyosin"/>
    <property type="match status" value="1"/>
</dbReference>